<reference evidence="1" key="2">
    <citation type="journal article" date="2020" name="Microorganisms">
        <title>Osmotic Adaptation and Compatible Solute Biosynthesis of Phototrophic Bacteria as Revealed from Genome Analyses.</title>
        <authorList>
            <person name="Imhoff J.F."/>
            <person name="Rahn T."/>
            <person name="Kunzel S."/>
            <person name="Keller A."/>
            <person name="Neulinger S.C."/>
        </authorList>
    </citation>
    <scope>NUCLEOTIDE SEQUENCE</scope>
    <source>
        <strain evidence="1">DSM 11080</strain>
    </source>
</reference>
<accession>A0AAJ0XBZ8</accession>
<name>A0AAJ0XBZ8_9GAMM</name>
<comment type="caution">
    <text evidence="1">The sequence shown here is derived from an EMBL/GenBank/DDBJ whole genome shotgun (WGS) entry which is preliminary data.</text>
</comment>
<dbReference type="Proteomes" id="UP001296776">
    <property type="component" value="Unassembled WGS sequence"/>
</dbReference>
<dbReference type="EMBL" id="NRSJ01000048">
    <property type="protein sequence ID" value="MBK1706685.1"/>
    <property type="molecule type" value="Genomic_DNA"/>
</dbReference>
<gene>
    <name evidence="1" type="ORF">CKO40_19585</name>
</gene>
<proteinExistence type="predicted"/>
<dbReference type="RefSeq" id="WP_200348154.1">
    <property type="nucleotide sequence ID" value="NZ_NRSJ01000048.1"/>
</dbReference>
<protein>
    <recommendedName>
        <fullName evidence="3">Addiction module component</fullName>
    </recommendedName>
</protein>
<reference evidence="1" key="1">
    <citation type="submission" date="2017-08" db="EMBL/GenBank/DDBJ databases">
        <authorList>
            <person name="Imhoff J.F."/>
            <person name="Rahn T."/>
            <person name="Kuenzel S."/>
            <person name="Neulinger S.C."/>
        </authorList>
    </citation>
    <scope>NUCLEOTIDE SEQUENCE</scope>
    <source>
        <strain evidence="1">DSM 11080</strain>
    </source>
</reference>
<evidence type="ECO:0008006" key="3">
    <source>
        <dbReference type="Google" id="ProtNLM"/>
    </source>
</evidence>
<evidence type="ECO:0000313" key="2">
    <source>
        <dbReference type="Proteomes" id="UP001296776"/>
    </source>
</evidence>
<evidence type="ECO:0000313" key="1">
    <source>
        <dbReference type="EMBL" id="MBK1706685.1"/>
    </source>
</evidence>
<keyword evidence="2" id="KW-1185">Reference proteome</keyword>
<sequence>MTDTVTLDDAIATASRLPLEQQEMLVEILRHRHIDARRREIAEEAQQTRAGFRNGQLPAQSVEDTLATLHQDLIEDK</sequence>
<organism evidence="1 2">
    <name type="scientific">Halochromatium glycolicum</name>
    <dbReference type="NCBI Taxonomy" id="85075"/>
    <lineage>
        <taxon>Bacteria</taxon>
        <taxon>Pseudomonadati</taxon>
        <taxon>Pseudomonadota</taxon>
        <taxon>Gammaproteobacteria</taxon>
        <taxon>Chromatiales</taxon>
        <taxon>Chromatiaceae</taxon>
        <taxon>Halochromatium</taxon>
    </lineage>
</organism>
<dbReference type="AlphaFoldDB" id="A0AAJ0XBZ8"/>